<evidence type="ECO:0000313" key="4">
    <source>
        <dbReference type="Proteomes" id="UP001500282"/>
    </source>
</evidence>
<accession>A0ABN1WQQ9</accession>
<evidence type="ECO:0000259" key="2">
    <source>
        <dbReference type="Pfam" id="PF01179"/>
    </source>
</evidence>
<gene>
    <name evidence="3" type="ORF">GCM10009579_14190</name>
</gene>
<protein>
    <recommendedName>
        <fullName evidence="1">Amine oxidase</fullName>
        <ecNumber evidence="1">1.4.3.-</ecNumber>
    </recommendedName>
</protein>
<keyword evidence="1" id="KW-0186">Copper</keyword>
<dbReference type="Proteomes" id="UP001500282">
    <property type="component" value="Unassembled WGS sequence"/>
</dbReference>
<name>A0ABN1WQQ9_9ACTN</name>
<dbReference type="SUPFAM" id="SSF49998">
    <property type="entry name" value="Amine oxidase catalytic domain"/>
    <property type="match status" value="1"/>
</dbReference>
<comment type="PTM">
    <text evidence="1">Topaquinone (TPQ) is generated by copper-dependent autoxidation of a specific tyrosyl residue.</text>
</comment>
<dbReference type="PANTHER" id="PTHR10638">
    <property type="entry name" value="COPPER AMINE OXIDASE"/>
    <property type="match status" value="1"/>
</dbReference>
<dbReference type="InterPro" id="IPR015798">
    <property type="entry name" value="Cu_amine_oxidase_C"/>
</dbReference>
<dbReference type="InterPro" id="IPR036460">
    <property type="entry name" value="Cu_amine_oxidase_C_sf"/>
</dbReference>
<evidence type="ECO:0000256" key="1">
    <source>
        <dbReference type="RuleBase" id="RU000672"/>
    </source>
</evidence>
<reference evidence="3 4" key="1">
    <citation type="journal article" date="2019" name="Int. J. Syst. Evol. Microbiol.">
        <title>The Global Catalogue of Microorganisms (GCM) 10K type strain sequencing project: providing services to taxonomists for standard genome sequencing and annotation.</title>
        <authorList>
            <consortium name="The Broad Institute Genomics Platform"/>
            <consortium name="The Broad Institute Genome Sequencing Center for Infectious Disease"/>
            <person name="Wu L."/>
            <person name="Ma J."/>
        </authorList>
    </citation>
    <scope>NUCLEOTIDE SEQUENCE [LARGE SCALE GENOMIC DNA]</scope>
    <source>
        <strain evidence="3 4">JCM 11448</strain>
    </source>
</reference>
<dbReference type="EMBL" id="BAAAIH010000005">
    <property type="protein sequence ID" value="GAA1257404.1"/>
    <property type="molecule type" value="Genomic_DNA"/>
</dbReference>
<evidence type="ECO:0000313" key="3">
    <source>
        <dbReference type="EMBL" id="GAA1257404.1"/>
    </source>
</evidence>
<comment type="cofactor">
    <cofactor evidence="1">
        <name>Cu cation</name>
        <dbReference type="ChEBI" id="CHEBI:23378"/>
    </cofactor>
    <text evidence="1">Contains 1 topaquinone per subunit.</text>
</comment>
<dbReference type="EC" id="1.4.3.-" evidence="1"/>
<feature type="domain" description="Copper amine oxidase catalytic" evidence="2">
    <location>
        <begin position="72"/>
        <end position="409"/>
    </location>
</feature>
<organism evidence="3 4">
    <name type="scientific">Streptomyces javensis</name>
    <dbReference type="NCBI Taxonomy" id="114698"/>
    <lineage>
        <taxon>Bacteria</taxon>
        <taxon>Bacillati</taxon>
        <taxon>Actinomycetota</taxon>
        <taxon>Actinomycetes</taxon>
        <taxon>Kitasatosporales</taxon>
        <taxon>Streptomycetaceae</taxon>
        <taxon>Streptomyces</taxon>
        <taxon>Streptomyces violaceusniger group</taxon>
    </lineage>
</organism>
<keyword evidence="1" id="KW-0560">Oxidoreductase</keyword>
<proteinExistence type="inferred from homology"/>
<comment type="similarity">
    <text evidence="1">Belongs to the copper/topaquinone oxidase family.</text>
</comment>
<keyword evidence="1" id="KW-0801">TPQ</keyword>
<dbReference type="InterPro" id="IPR000269">
    <property type="entry name" value="Cu_amine_oxidase"/>
</dbReference>
<keyword evidence="1" id="KW-0479">Metal-binding</keyword>
<dbReference type="Pfam" id="PF01179">
    <property type="entry name" value="Cu_amine_oxid"/>
    <property type="match status" value="1"/>
</dbReference>
<dbReference type="PANTHER" id="PTHR10638:SF41">
    <property type="entry name" value="AMINE OXIDASE"/>
    <property type="match status" value="1"/>
</dbReference>
<dbReference type="Gene3D" id="2.70.98.20">
    <property type="entry name" value="Copper amine oxidase, catalytic domain"/>
    <property type="match status" value="1"/>
</dbReference>
<sequence length="417" mass="46695">MSRLFRRARVFPRARVFRRTHPLRRALVLIAVVGLLALWIPGPASAARAGAAADPSCPAADRIDTTLKNGARWQMCWDIDRNTGAVLSDVIYTPNRGAPTRVLKSASLAEVHVPYDSGQPRFYDVSAIGFGDLEQGTLTPLSAKDCPDGRLRDFRDTPVLCVEEQPRPFAYKSAVEKGVLHGTDLVVFSVSEIGWYDYITEWRFSDDGSITPRSGATGSLSPFQFSDASSGWPTGVGSTRFSENHSHNIFWRLDFDVDGQSKNTVEQYDYLGSGTAARTTKRTVFSRETAADLAPTRFWRVVNPATENSDGHAKSWEIDNHQSDQYRGPHETEEFTHHDMYFTQYRECERLAYGNTAPDCATSVDKYTGDEKLTDPVAWVSVDFHHVPRDEDQDPMPTHWQGFRIVPRDVTATSQLP</sequence>
<keyword evidence="4" id="KW-1185">Reference proteome</keyword>
<comment type="caution">
    <text evidence="3">The sequence shown here is derived from an EMBL/GenBank/DDBJ whole genome shotgun (WGS) entry which is preliminary data.</text>
</comment>